<dbReference type="InterPro" id="IPR037171">
    <property type="entry name" value="NagB/RpiA_transferase-like"/>
</dbReference>
<accession>A0A4P7C165</accession>
<reference evidence="2 3" key="1">
    <citation type="submission" date="2019-03" db="EMBL/GenBank/DDBJ databases">
        <title>The genome sequence of Nitrosococcus wardiae strain D1FHST reveals the archetypal metabolic capacity of ammonia-oxidizing Gammaproteobacteria.</title>
        <authorList>
            <person name="Wang L."/>
            <person name="Lim C.K."/>
            <person name="Hanson T.E."/>
            <person name="Dang H."/>
            <person name="Klotz M.G."/>
        </authorList>
    </citation>
    <scope>NUCLEOTIDE SEQUENCE [LARGE SCALE GENOMIC DNA]</scope>
    <source>
        <strain evidence="2 3">D1FHS</strain>
    </source>
</reference>
<dbReference type="PANTHER" id="PTHR43475">
    <property type="entry name" value="METHYLTHIORIBOSE-1-PHOSPHATE ISOMERASE"/>
    <property type="match status" value="1"/>
</dbReference>
<evidence type="ECO:0000313" key="2">
    <source>
        <dbReference type="EMBL" id="QBQ54526.1"/>
    </source>
</evidence>
<dbReference type="Gene3D" id="3.40.50.10470">
    <property type="entry name" value="Translation initiation factor eif-2b, domain 2"/>
    <property type="match status" value="1"/>
</dbReference>
<dbReference type="GO" id="GO:0046523">
    <property type="term" value="F:S-methyl-5-thioribose-1-phosphate isomerase activity"/>
    <property type="evidence" value="ECO:0007669"/>
    <property type="project" value="TreeGrafter"/>
</dbReference>
<dbReference type="OrthoDB" id="6113936at2"/>
<dbReference type="PANTHER" id="PTHR43475:SF1">
    <property type="entry name" value="METHYLTHIORIBOSE-1-PHOSPHATE ISOMERASE"/>
    <property type="match status" value="1"/>
</dbReference>
<evidence type="ECO:0000313" key="3">
    <source>
        <dbReference type="Proteomes" id="UP000294325"/>
    </source>
</evidence>
<organism evidence="2 3">
    <name type="scientific">Nitrosococcus wardiae</name>
    <dbReference type="NCBI Taxonomy" id="1814290"/>
    <lineage>
        <taxon>Bacteria</taxon>
        <taxon>Pseudomonadati</taxon>
        <taxon>Pseudomonadota</taxon>
        <taxon>Gammaproteobacteria</taxon>
        <taxon>Chromatiales</taxon>
        <taxon>Chromatiaceae</taxon>
        <taxon>Nitrosococcus</taxon>
    </lineage>
</organism>
<comment type="similarity">
    <text evidence="1">Belongs to the eIF-2B alpha/beta/delta subunits family.</text>
</comment>
<dbReference type="Proteomes" id="UP000294325">
    <property type="component" value="Chromosome"/>
</dbReference>
<name>A0A4P7C165_9GAMM</name>
<gene>
    <name evidence="2" type="ORF">E3U44_08400</name>
</gene>
<proteinExistence type="inferred from homology"/>
<sequence>MLGSPLSIIRLFHRSCPCSSLSTMKDEIKILAEDREHGASELARRSLALLAERAQTSPATTCGDLIAELNLLADQFRQIRPSIAPVQNLVGRWQSLLSRFPQEEVVSLRPKIVALAQQLQDQSQQAVTAIARQTAALVGRGATVMTHSLSSTVVASFKLLKDQGVDAIITESRPLLEGCRLARKLSEWGIATTLITDAQMGLFVGKAKGVVVGADTLLKDGSVINKAGTLLLALAARHQNIPFYVASETFKRVSASPTQAQLEEKAPEELALESPPGITLRNIYFDITPPNLISAYITEQGIYRQASKLPFYNNARE</sequence>
<dbReference type="InterPro" id="IPR042529">
    <property type="entry name" value="IF_2B-like_C"/>
</dbReference>
<evidence type="ECO:0008006" key="4">
    <source>
        <dbReference type="Google" id="ProtNLM"/>
    </source>
</evidence>
<dbReference type="KEGG" id="nwr:E3U44_08400"/>
<protein>
    <recommendedName>
        <fullName evidence="4">Translation initiation factor eIF-2B</fullName>
    </recommendedName>
</protein>
<dbReference type="SUPFAM" id="SSF100950">
    <property type="entry name" value="NagB/RpiA/CoA transferase-like"/>
    <property type="match status" value="1"/>
</dbReference>
<dbReference type="Pfam" id="PF01008">
    <property type="entry name" value="IF-2B"/>
    <property type="match status" value="1"/>
</dbReference>
<dbReference type="InterPro" id="IPR027363">
    <property type="entry name" value="M1Pi_N"/>
</dbReference>
<keyword evidence="3" id="KW-1185">Reference proteome</keyword>
<evidence type="ECO:0000256" key="1">
    <source>
        <dbReference type="RuleBase" id="RU003814"/>
    </source>
</evidence>
<dbReference type="EMBL" id="CP038033">
    <property type="protein sequence ID" value="QBQ54526.1"/>
    <property type="molecule type" value="Genomic_DNA"/>
</dbReference>
<dbReference type="AlphaFoldDB" id="A0A4P7C165"/>
<dbReference type="Gene3D" id="1.20.120.420">
    <property type="entry name" value="translation initiation factor eif-2b, domain 1"/>
    <property type="match status" value="1"/>
</dbReference>
<dbReference type="GO" id="GO:0019509">
    <property type="term" value="P:L-methionine salvage from methylthioadenosine"/>
    <property type="evidence" value="ECO:0007669"/>
    <property type="project" value="TreeGrafter"/>
</dbReference>
<dbReference type="InterPro" id="IPR000649">
    <property type="entry name" value="IF-2B-related"/>
</dbReference>